<proteinExistence type="predicted"/>
<reference evidence="2 3" key="1">
    <citation type="submission" date="2016-01" db="EMBL/GenBank/DDBJ databases">
        <authorList>
            <person name="McClelland M."/>
            <person name="Jain A."/>
            <person name="Saraogi P."/>
            <person name="Mendelson R."/>
            <person name="Westerman R."/>
            <person name="SanMiguel P."/>
            <person name="Csonka L."/>
        </authorList>
    </citation>
    <scope>NUCLEOTIDE SEQUENCE [LARGE SCALE GENOMIC DNA]</scope>
    <source>
        <strain evidence="2 3">PE8-15</strain>
    </source>
</reference>
<dbReference type="Proteomes" id="UP000065797">
    <property type="component" value="Unassembled WGS sequence"/>
</dbReference>
<evidence type="ECO:0000313" key="3">
    <source>
        <dbReference type="Proteomes" id="UP000065797"/>
    </source>
</evidence>
<dbReference type="RefSeq" id="WP_060751242.1">
    <property type="nucleotide sequence ID" value="NZ_LRPH01000074.1"/>
</dbReference>
<organism evidence="2 3">
    <name type="scientific">Bacillus mycoides</name>
    <dbReference type="NCBI Taxonomy" id="1405"/>
    <lineage>
        <taxon>Bacteria</taxon>
        <taxon>Bacillati</taxon>
        <taxon>Bacillota</taxon>
        <taxon>Bacilli</taxon>
        <taxon>Bacillales</taxon>
        <taxon>Bacillaceae</taxon>
        <taxon>Bacillus</taxon>
        <taxon>Bacillus cereus group</taxon>
    </lineage>
</organism>
<sequence>MVNRVQNGGFEQSTSGSADPAPFWTGTDVVVESGNQLLGIKNIRMADSGSFISQQLLPLVVGQVYTFKVAVATAGQGSGGTLDVNITGNPTRSFDADNLTNNPYIYYNFDFTAININTILTITNNTLNSSIRLDAISVRLA</sequence>
<evidence type="ECO:0000313" key="2">
    <source>
        <dbReference type="EMBL" id="KWU57732.1"/>
    </source>
</evidence>
<evidence type="ECO:0000256" key="1">
    <source>
        <dbReference type="SAM" id="MobiDB-lite"/>
    </source>
</evidence>
<name>A0A109FZX7_BACMY</name>
<comment type="caution">
    <text evidence="2">The sequence shown here is derived from an EMBL/GenBank/DDBJ whole genome shotgun (WGS) entry which is preliminary data.</text>
</comment>
<dbReference type="Gene3D" id="2.60.120.260">
    <property type="entry name" value="Galactose-binding domain-like"/>
    <property type="match status" value="1"/>
</dbReference>
<dbReference type="EMBL" id="LRPH01000074">
    <property type="protein sequence ID" value="KWU57732.1"/>
    <property type="molecule type" value="Genomic_DNA"/>
</dbReference>
<feature type="region of interest" description="Disordered" evidence="1">
    <location>
        <begin position="1"/>
        <end position="21"/>
    </location>
</feature>
<feature type="compositionally biased region" description="Polar residues" evidence="1">
    <location>
        <begin position="1"/>
        <end position="17"/>
    </location>
</feature>
<dbReference type="AlphaFoldDB" id="A0A109FZX7"/>
<gene>
    <name evidence="2" type="ORF">AWW70_21395</name>
</gene>
<protein>
    <submittedName>
        <fullName evidence="2">Uncharacterized protein</fullName>
    </submittedName>
</protein>
<accession>A0A109FZX7</accession>